<feature type="transmembrane region" description="Helical" evidence="2">
    <location>
        <begin position="21"/>
        <end position="46"/>
    </location>
</feature>
<keyword evidence="4" id="KW-1185">Reference proteome</keyword>
<keyword evidence="2" id="KW-0472">Membrane</keyword>
<name>A0A7J9MVN3_GOSSC</name>
<evidence type="ECO:0000256" key="1">
    <source>
        <dbReference type="ARBA" id="ARBA00023098"/>
    </source>
</evidence>
<keyword evidence="2" id="KW-1133">Transmembrane helix</keyword>
<reference evidence="3 4" key="1">
    <citation type="journal article" date="2019" name="Genome Biol. Evol.">
        <title>Insights into the evolution of the New World diploid cottons (Gossypium, subgenus Houzingenia) based on genome sequencing.</title>
        <authorList>
            <person name="Grover C.E."/>
            <person name="Arick M.A. 2nd"/>
            <person name="Thrash A."/>
            <person name="Conover J.L."/>
            <person name="Sanders W.S."/>
            <person name="Peterson D.G."/>
            <person name="Frelichowski J.E."/>
            <person name="Scheffler J.A."/>
            <person name="Scheffler B.E."/>
            <person name="Wendel J.F."/>
        </authorList>
    </citation>
    <scope>NUCLEOTIDE SEQUENCE [LARGE SCALE GENOMIC DNA]</scope>
    <source>
        <strain evidence="3">1</strain>
        <tissue evidence="3">Leaf</tissue>
    </source>
</reference>
<keyword evidence="2" id="KW-0812">Transmembrane</keyword>
<dbReference type="PANTHER" id="PTHR32100">
    <property type="entry name" value="OMEGA-6 FATTY ACID DESATURASE, CHLOROPLASTIC"/>
    <property type="match status" value="1"/>
</dbReference>
<evidence type="ECO:0000256" key="2">
    <source>
        <dbReference type="SAM" id="Phobius"/>
    </source>
</evidence>
<dbReference type="EMBL" id="JABFAF010000013">
    <property type="protein sequence ID" value="MBA0875004.1"/>
    <property type="molecule type" value="Genomic_DNA"/>
</dbReference>
<sequence length="232" mass="25650">MPKPKSKLSCFVKYLNNPPSRVLSLVVTLTIGWPMYLAFNVSGRYYDRLASHYNPYGPIYSERKRLQVYISDASIVAVIYVLYKIAATKRAGLAFMHLWGTSTYCECLSCVDQLLATYSLGIVKSIASADSASVKHGRLAFTGARLVQSFPRHETVKLDEVSGGLAYSESGCLDVCSTGQAQMACDVWNTATRLFVAVIGTKLSCLRHYLHSLKKGSMSVKECVAKIQNTRH</sequence>
<keyword evidence="1" id="KW-0443">Lipid metabolism</keyword>
<proteinExistence type="predicted"/>
<dbReference type="OrthoDB" id="1461976at2759"/>
<dbReference type="GO" id="GO:0006629">
    <property type="term" value="P:lipid metabolic process"/>
    <property type="evidence" value="ECO:0007669"/>
    <property type="project" value="UniProtKB-KW"/>
</dbReference>
<dbReference type="InterPro" id="IPR012171">
    <property type="entry name" value="Fatty_acid_desaturase"/>
</dbReference>
<dbReference type="GO" id="GO:0016491">
    <property type="term" value="F:oxidoreductase activity"/>
    <property type="evidence" value="ECO:0007669"/>
    <property type="project" value="InterPro"/>
</dbReference>
<feature type="transmembrane region" description="Helical" evidence="2">
    <location>
        <begin position="66"/>
        <end position="83"/>
    </location>
</feature>
<dbReference type="Proteomes" id="UP000593576">
    <property type="component" value="Unassembled WGS sequence"/>
</dbReference>
<comment type="caution">
    <text evidence="3">The sequence shown here is derived from an EMBL/GenBank/DDBJ whole genome shotgun (WGS) entry which is preliminary data.</text>
</comment>
<gene>
    <name evidence="3" type="ORF">Goshw_025050</name>
</gene>
<evidence type="ECO:0000313" key="4">
    <source>
        <dbReference type="Proteomes" id="UP000593576"/>
    </source>
</evidence>
<evidence type="ECO:0000313" key="3">
    <source>
        <dbReference type="EMBL" id="MBA0875004.1"/>
    </source>
</evidence>
<organism evidence="3 4">
    <name type="scientific">Gossypium schwendimanii</name>
    <name type="common">Cotton</name>
    <dbReference type="NCBI Taxonomy" id="34291"/>
    <lineage>
        <taxon>Eukaryota</taxon>
        <taxon>Viridiplantae</taxon>
        <taxon>Streptophyta</taxon>
        <taxon>Embryophyta</taxon>
        <taxon>Tracheophyta</taxon>
        <taxon>Spermatophyta</taxon>
        <taxon>Magnoliopsida</taxon>
        <taxon>eudicotyledons</taxon>
        <taxon>Gunneridae</taxon>
        <taxon>Pentapetalae</taxon>
        <taxon>rosids</taxon>
        <taxon>malvids</taxon>
        <taxon>Malvales</taxon>
        <taxon>Malvaceae</taxon>
        <taxon>Malvoideae</taxon>
        <taxon>Gossypium</taxon>
    </lineage>
</organism>
<protein>
    <submittedName>
        <fullName evidence="3">Uncharacterized protein</fullName>
    </submittedName>
</protein>
<dbReference type="AlphaFoldDB" id="A0A7J9MVN3"/>
<accession>A0A7J9MVN3</accession>